<evidence type="ECO:0000313" key="1">
    <source>
        <dbReference type="EMBL" id="OIW26193.1"/>
    </source>
</evidence>
<evidence type="ECO:0000313" key="2">
    <source>
        <dbReference type="Proteomes" id="UP000182658"/>
    </source>
</evidence>
<dbReference type="InParanoid" id="A0A1J7IYM7"/>
<gene>
    <name evidence="1" type="ORF">CONLIGDRAFT_522426</name>
</gene>
<sequence>MNSSPFAEVDTFSLAARRRRKGRKRQMHLAYLAYALHDVATVGSREDQNVSRRWETVVGRLNHSGVRLNPAAKDNERQKYTQICRCSRMLSAATLRTATGRVSSSKATYPFVRLKNRLHVCGVVFMLPKWGLICALRGSLSAACPPPLSGVRLDYGALSRASTTALAAARRRPGSRCCGR</sequence>
<reference evidence="1 2" key="1">
    <citation type="submission" date="2016-10" db="EMBL/GenBank/DDBJ databases">
        <title>Draft genome sequence of Coniochaeta ligniaria NRRL30616, a lignocellulolytic fungus for bioabatement of inhibitors in plant biomass hydrolysates.</title>
        <authorList>
            <consortium name="DOE Joint Genome Institute"/>
            <person name="Jimenez D.J."/>
            <person name="Hector R.E."/>
            <person name="Riley R."/>
            <person name="Sun H."/>
            <person name="Grigoriev I.V."/>
            <person name="Van Elsas J.D."/>
            <person name="Nichols N.N."/>
        </authorList>
    </citation>
    <scope>NUCLEOTIDE SEQUENCE [LARGE SCALE GENOMIC DNA]</scope>
    <source>
        <strain evidence="1 2">NRRL 30616</strain>
    </source>
</reference>
<proteinExistence type="predicted"/>
<dbReference type="EMBL" id="KV875101">
    <property type="protein sequence ID" value="OIW26193.1"/>
    <property type="molecule type" value="Genomic_DNA"/>
</dbReference>
<dbReference type="AlphaFoldDB" id="A0A1J7IYM7"/>
<organism evidence="1 2">
    <name type="scientific">Coniochaeta ligniaria NRRL 30616</name>
    <dbReference type="NCBI Taxonomy" id="1408157"/>
    <lineage>
        <taxon>Eukaryota</taxon>
        <taxon>Fungi</taxon>
        <taxon>Dikarya</taxon>
        <taxon>Ascomycota</taxon>
        <taxon>Pezizomycotina</taxon>
        <taxon>Sordariomycetes</taxon>
        <taxon>Sordariomycetidae</taxon>
        <taxon>Coniochaetales</taxon>
        <taxon>Coniochaetaceae</taxon>
        <taxon>Coniochaeta</taxon>
    </lineage>
</organism>
<name>A0A1J7IYM7_9PEZI</name>
<keyword evidence="2" id="KW-1185">Reference proteome</keyword>
<accession>A0A1J7IYM7</accession>
<dbReference type="Proteomes" id="UP000182658">
    <property type="component" value="Unassembled WGS sequence"/>
</dbReference>
<protein>
    <submittedName>
        <fullName evidence="1">Uncharacterized protein</fullName>
    </submittedName>
</protein>